<evidence type="ECO:0000313" key="16">
    <source>
        <dbReference type="WBParaSite" id="DME_0000123501-mRNA-1"/>
    </source>
</evidence>
<protein>
    <submittedName>
        <fullName evidence="16">7TM_GPCR_Srx domain-containing protein</fullName>
    </submittedName>
</protein>
<comment type="similarity">
    <text evidence="2">Belongs to the TMEM38 family.</text>
</comment>
<name>A0A0N4U3D5_DRAME</name>
<evidence type="ECO:0000256" key="5">
    <source>
        <dbReference type="ARBA" id="ARBA00022692"/>
    </source>
</evidence>
<dbReference type="InterPro" id="IPR007866">
    <property type="entry name" value="TRIC_channel"/>
</dbReference>
<evidence type="ECO:0000256" key="12">
    <source>
        <dbReference type="SAM" id="Phobius"/>
    </source>
</evidence>
<keyword evidence="9" id="KW-0406">Ion transport</keyword>
<evidence type="ECO:0000256" key="4">
    <source>
        <dbReference type="ARBA" id="ARBA00022538"/>
    </source>
</evidence>
<dbReference type="PANTHER" id="PTHR12454:SF11">
    <property type="entry name" value="GH25683P"/>
    <property type="match status" value="1"/>
</dbReference>
<dbReference type="STRING" id="318479.A0A0N4U3D5"/>
<gene>
    <name evidence="13" type="ORF">DME_LOCUS5595</name>
</gene>
<keyword evidence="10 12" id="KW-0472">Membrane</keyword>
<evidence type="ECO:0000313" key="14">
    <source>
        <dbReference type="Proteomes" id="UP000038040"/>
    </source>
</evidence>
<keyword evidence="4" id="KW-0633">Potassium transport</keyword>
<keyword evidence="5 12" id="KW-0812">Transmembrane</keyword>
<feature type="transmembrane region" description="Helical" evidence="12">
    <location>
        <begin position="103"/>
        <end position="124"/>
    </location>
</feature>
<feature type="transmembrane region" description="Helical" evidence="12">
    <location>
        <begin position="21"/>
        <end position="43"/>
    </location>
</feature>
<evidence type="ECO:0000256" key="6">
    <source>
        <dbReference type="ARBA" id="ARBA00022826"/>
    </source>
</evidence>
<reference evidence="13 15" key="2">
    <citation type="submission" date="2018-11" db="EMBL/GenBank/DDBJ databases">
        <authorList>
            <consortium name="Pathogen Informatics"/>
        </authorList>
    </citation>
    <scope>NUCLEOTIDE SEQUENCE [LARGE SCALE GENOMIC DNA]</scope>
</reference>
<sequence length="152" mass="17252">MSVSVRESMGAEANFFSRRNPLSCWLSSMMMCFAGCLLTNFVIGQPVISCFANNNEVFVATIIWYLIFYSPFDICFKLVKIKLIVVIIAILKEIQRSNKVFDGVLYAIKLYPKSFIIHVIIGVTRGAGSGVVRTFEQVVFFLFFYFINVINA</sequence>
<proteinExistence type="inferred from homology"/>
<evidence type="ECO:0000256" key="11">
    <source>
        <dbReference type="ARBA" id="ARBA00023303"/>
    </source>
</evidence>
<dbReference type="OrthoDB" id="195817at2759"/>
<dbReference type="PANTHER" id="PTHR12454">
    <property type="entry name" value="TRIMERIC INTRACELLULAR CATION CHANNEL"/>
    <property type="match status" value="1"/>
</dbReference>
<evidence type="ECO:0000313" key="15">
    <source>
        <dbReference type="Proteomes" id="UP000274756"/>
    </source>
</evidence>
<dbReference type="WBParaSite" id="DME_0000123501-mRNA-1">
    <property type="protein sequence ID" value="DME_0000123501-mRNA-1"/>
    <property type="gene ID" value="DME_0000123501"/>
</dbReference>
<dbReference type="GO" id="GO:0012505">
    <property type="term" value="C:endomembrane system"/>
    <property type="evidence" value="ECO:0007669"/>
    <property type="project" value="UniProtKB-SubCell"/>
</dbReference>
<dbReference type="EMBL" id="UYYG01001152">
    <property type="protein sequence ID" value="VDN55622.1"/>
    <property type="molecule type" value="Genomic_DNA"/>
</dbReference>
<dbReference type="AlphaFoldDB" id="A0A0N4U3D5"/>
<dbReference type="Pfam" id="PF05197">
    <property type="entry name" value="TRIC"/>
    <property type="match status" value="1"/>
</dbReference>
<dbReference type="Proteomes" id="UP000274756">
    <property type="component" value="Unassembled WGS sequence"/>
</dbReference>
<reference evidence="16" key="1">
    <citation type="submission" date="2017-02" db="UniProtKB">
        <authorList>
            <consortium name="WormBaseParasite"/>
        </authorList>
    </citation>
    <scope>IDENTIFICATION</scope>
</reference>
<keyword evidence="15" id="KW-1185">Reference proteome</keyword>
<feature type="transmembrane region" description="Helical" evidence="12">
    <location>
        <begin position="130"/>
        <end position="150"/>
    </location>
</feature>
<keyword evidence="3" id="KW-0813">Transport</keyword>
<evidence type="ECO:0000256" key="10">
    <source>
        <dbReference type="ARBA" id="ARBA00023136"/>
    </source>
</evidence>
<evidence type="ECO:0000256" key="2">
    <source>
        <dbReference type="ARBA" id="ARBA00005766"/>
    </source>
</evidence>
<evidence type="ECO:0000256" key="3">
    <source>
        <dbReference type="ARBA" id="ARBA00022448"/>
    </source>
</evidence>
<keyword evidence="11" id="KW-0407">Ion channel</keyword>
<evidence type="ECO:0000313" key="13">
    <source>
        <dbReference type="EMBL" id="VDN55622.1"/>
    </source>
</evidence>
<evidence type="ECO:0000256" key="8">
    <source>
        <dbReference type="ARBA" id="ARBA00022989"/>
    </source>
</evidence>
<dbReference type="GO" id="GO:0042802">
    <property type="term" value="F:identical protein binding"/>
    <property type="evidence" value="ECO:0007669"/>
    <property type="project" value="InterPro"/>
</dbReference>
<evidence type="ECO:0000256" key="9">
    <source>
        <dbReference type="ARBA" id="ARBA00023065"/>
    </source>
</evidence>
<evidence type="ECO:0000256" key="7">
    <source>
        <dbReference type="ARBA" id="ARBA00022958"/>
    </source>
</evidence>
<organism evidence="14 16">
    <name type="scientific">Dracunculus medinensis</name>
    <name type="common">Guinea worm</name>
    <dbReference type="NCBI Taxonomy" id="318479"/>
    <lineage>
        <taxon>Eukaryota</taxon>
        <taxon>Metazoa</taxon>
        <taxon>Ecdysozoa</taxon>
        <taxon>Nematoda</taxon>
        <taxon>Chromadorea</taxon>
        <taxon>Rhabditida</taxon>
        <taxon>Spirurina</taxon>
        <taxon>Dracunculoidea</taxon>
        <taxon>Dracunculidae</taxon>
        <taxon>Dracunculus</taxon>
    </lineage>
</organism>
<dbReference type="GO" id="GO:0005267">
    <property type="term" value="F:potassium channel activity"/>
    <property type="evidence" value="ECO:0007669"/>
    <property type="project" value="UniProtKB-KW"/>
</dbReference>
<feature type="transmembrane region" description="Helical" evidence="12">
    <location>
        <begin position="63"/>
        <end position="91"/>
    </location>
</feature>
<comment type="subcellular location">
    <subcellularLocation>
        <location evidence="1">Endomembrane system</location>
        <topology evidence="1">Multi-pass membrane protein</topology>
    </subcellularLocation>
</comment>
<evidence type="ECO:0000256" key="1">
    <source>
        <dbReference type="ARBA" id="ARBA00004127"/>
    </source>
</evidence>
<dbReference type="Proteomes" id="UP000038040">
    <property type="component" value="Unplaced"/>
</dbReference>
<accession>A0A0N4U3D5</accession>
<keyword evidence="7" id="KW-0630">Potassium</keyword>
<keyword evidence="6" id="KW-0631">Potassium channel</keyword>
<keyword evidence="8 12" id="KW-1133">Transmembrane helix</keyword>
<dbReference type="GO" id="GO:0016020">
    <property type="term" value="C:membrane"/>
    <property type="evidence" value="ECO:0007669"/>
    <property type="project" value="InterPro"/>
</dbReference>